<keyword evidence="2" id="KW-1133">Transmembrane helix</keyword>
<feature type="compositionally biased region" description="Polar residues" evidence="1">
    <location>
        <begin position="159"/>
        <end position="176"/>
    </location>
</feature>
<name>A0A2D2PZX0_PARLV</name>
<dbReference type="InterPro" id="IPR010004">
    <property type="entry name" value="Uncharacterised_Ycf66"/>
</dbReference>
<keyword evidence="2" id="KW-0472">Membrane</keyword>
<protein>
    <recommendedName>
        <fullName evidence="5">Ycf66 family protein</fullName>
    </recommendedName>
</protein>
<accession>A0A2D2PZX0</accession>
<keyword evidence="2" id="KW-0812">Transmembrane</keyword>
<evidence type="ECO:0000313" key="3">
    <source>
        <dbReference type="EMBL" id="ATS17794.1"/>
    </source>
</evidence>
<evidence type="ECO:0008006" key="5">
    <source>
        <dbReference type="Google" id="ProtNLM"/>
    </source>
</evidence>
<feature type="transmembrane region" description="Helical" evidence="2">
    <location>
        <begin position="6"/>
        <end position="24"/>
    </location>
</feature>
<dbReference type="OrthoDB" id="532877at2"/>
<organism evidence="3 4">
    <name type="scientific">Parathermosynechococcus lividus PCC 6715</name>
    <dbReference type="NCBI Taxonomy" id="1917166"/>
    <lineage>
        <taxon>Bacteria</taxon>
        <taxon>Bacillati</taxon>
        <taxon>Cyanobacteriota</taxon>
        <taxon>Cyanophyceae</taxon>
        <taxon>Acaryochloridales</taxon>
        <taxon>Thermosynechococcaceae</taxon>
        <taxon>Parathermosynechococcus</taxon>
    </lineage>
</organism>
<evidence type="ECO:0000313" key="4">
    <source>
        <dbReference type="Proteomes" id="UP000231057"/>
    </source>
</evidence>
<dbReference type="AlphaFoldDB" id="A0A2D2PZX0"/>
<evidence type="ECO:0000256" key="2">
    <source>
        <dbReference type="SAM" id="Phobius"/>
    </source>
</evidence>
<feature type="compositionally biased region" description="Low complexity" evidence="1">
    <location>
        <begin position="134"/>
        <end position="145"/>
    </location>
</feature>
<dbReference type="Proteomes" id="UP000231057">
    <property type="component" value="Chromosome"/>
</dbReference>
<evidence type="ECO:0000256" key="1">
    <source>
        <dbReference type="SAM" id="MobiDB-lite"/>
    </source>
</evidence>
<feature type="region of interest" description="Disordered" evidence="1">
    <location>
        <begin position="130"/>
        <end position="296"/>
    </location>
</feature>
<feature type="transmembrane region" description="Helical" evidence="2">
    <location>
        <begin position="31"/>
        <end position="49"/>
    </location>
</feature>
<feature type="compositionally biased region" description="Pro residues" evidence="1">
    <location>
        <begin position="199"/>
        <end position="209"/>
    </location>
</feature>
<dbReference type="Pfam" id="PF07444">
    <property type="entry name" value="Ycf66_N"/>
    <property type="match status" value="1"/>
</dbReference>
<gene>
    <name evidence="3" type="ORF">BRW62_02450</name>
</gene>
<reference evidence="3 4" key="1">
    <citation type="submission" date="2016-11" db="EMBL/GenBank/DDBJ databases">
        <title>Complete genome sequence of thermophilic cyanobacteria strain Synechococcus sp. PCC6715.</title>
        <authorList>
            <person name="Tang J."/>
            <person name="Daroch M."/>
            <person name="Liang Y."/>
            <person name="Jiang D."/>
            <person name="Shah M."/>
        </authorList>
    </citation>
    <scope>NUCLEOTIDE SEQUENCE [LARGE SCALE GENOMIC DNA]</scope>
    <source>
        <strain evidence="3 4">PCC 6715</strain>
    </source>
</reference>
<reference evidence="4" key="2">
    <citation type="journal article" date="2022" name="Front. Microbiol.">
        <title>Comparative Genomic Analysis Revealed Distinct Molecular Components and Organization of CO2-Concentrating Mechanism in Thermophilic Cyanobacteria.</title>
        <authorList>
            <person name="Tang J."/>
            <person name="Zhou H."/>
            <person name="Yao D."/>
            <person name="Riaz S."/>
            <person name="You D."/>
            <person name="Klepacz-Smolka A."/>
            <person name="Daroch M."/>
        </authorList>
    </citation>
    <scope>NUCLEOTIDE SEQUENCE [LARGE SCALE GENOMIC DNA]</scope>
    <source>
        <strain evidence="4">PCC 6715</strain>
    </source>
</reference>
<dbReference type="EMBL" id="CP018092">
    <property type="protein sequence ID" value="ATS17794.1"/>
    <property type="molecule type" value="Genomic_DNA"/>
</dbReference>
<sequence>MLTNLLAWSLAIASLGLYLSGFFLPELYRKFDLAASGAGLFFALTLWIYGDRVNGGLLLGTTAGVALILWFGWQTFQYRWQLTHPSDRTDTQKAKALWQRIQTLLPEGTLTQIKDRVQRLFSGAVAKDKDKGIAAAPPTAPSSEPLMDTSSDMKEDLWSESQASSTLPTNVETVSPTADAPAESTVEDSPSTAATAAPPSEPEQPPATPDPERAELADAPENTPVSTPVTDESAGLADLEVEETPASAVDLINDIPDNSDEETPTTSIENPEHLSFPTDSSSSHEGESWPPPGTSV</sequence>
<feature type="compositionally biased region" description="Low complexity" evidence="1">
    <location>
        <begin position="189"/>
        <end position="198"/>
    </location>
</feature>
<feature type="transmembrane region" description="Helical" evidence="2">
    <location>
        <begin position="55"/>
        <end position="73"/>
    </location>
</feature>
<dbReference type="KEGG" id="slw:BRW62_02450"/>
<dbReference type="RefSeq" id="WP_099798150.1">
    <property type="nucleotide sequence ID" value="NZ_CP018092.1"/>
</dbReference>
<proteinExistence type="predicted"/>
<keyword evidence="4" id="KW-1185">Reference proteome</keyword>